<evidence type="ECO:0000256" key="1">
    <source>
        <dbReference type="SAM" id="SignalP"/>
    </source>
</evidence>
<dbReference type="Proteomes" id="UP001501207">
    <property type="component" value="Unassembled WGS sequence"/>
</dbReference>
<sequence length="208" mass="23415">MQGTYPNRYGSIRRQWLFHRLCISLIVLAAATLSASAQDWQDTTVRKGFDPDRLFVGGNLGLSFGDYTYVNISPMVGYRFNPVLAAGVNVNAQYNTVKYYAGNNMLVEKDRYSLVGLGIFGRVYPIQQLFLHVQPEMNFVFGKIRYYDPDSEEKYHDQVPSLLLGAGYAQPLGGNTAFTLMVLYDVLQREHSPYGNNPIFRGGVNVGF</sequence>
<evidence type="ECO:0000313" key="3">
    <source>
        <dbReference type="Proteomes" id="UP001501207"/>
    </source>
</evidence>
<gene>
    <name evidence="2" type="ORF">GCM10023143_23850</name>
</gene>
<comment type="caution">
    <text evidence="2">The sequence shown here is derived from an EMBL/GenBank/DDBJ whole genome shotgun (WGS) entry which is preliminary data.</text>
</comment>
<dbReference type="EMBL" id="BAABFN010000005">
    <property type="protein sequence ID" value="GAA4313529.1"/>
    <property type="molecule type" value="Genomic_DNA"/>
</dbReference>
<feature type="signal peptide" evidence="1">
    <location>
        <begin position="1"/>
        <end position="37"/>
    </location>
</feature>
<proteinExistence type="predicted"/>
<organism evidence="2 3">
    <name type="scientific">Compostibacter hankyongensis</name>
    <dbReference type="NCBI Taxonomy" id="1007089"/>
    <lineage>
        <taxon>Bacteria</taxon>
        <taxon>Pseudomonadati</taxon>
        <taxon>Bacteroidota</taxon>
        <taxon>Chitinophagia</taxon>
        <taxon>Chitinophagales</taxon>
        <taxon>Chitinophagaceae</taxon>
        <taxon>Compostibacter</taxon>
    </lineage>
</organism>
<dbReference type="RefSeq" id="WP_344979582.1">
    <property type="nucleotide sequence ID" value="NZ_BAABFN010000005.1"/>
</dbReference>
<protein>
    <recommendedName>
        <fullName evidence="4">Outer membrane protein beta-barrel domain-containing protein</fullName>
    </recommendedName>
</protein>
<accession>A0ABP8FYC8</accession>
<evidence type="ECO:0000313" key="2">
    <source>
        <dbReference type="EMBL" id="GAA4313529.1"/>
    </source>
</evidence>
<keyword evidence="1" id="KW-0732">Signal</keyword>
<name>A0ABP8FYC8_9BACT</name>
<evidence type="ECO:0008006" key="4">
    <source>
        <dbReference type="Google" id="ProtNLM"/>
    </source>
</evidence>
<reference evidence="3" key="1">
    <citation type="journal article" date="2019" name="Int. J. Syst. Evol. Microbiol.">
        <title>The Global Catalogue of Microorganisms (GCM) 10K type strain sequencing project: providing services to taxonomists for standard genome sequencing and annotation.</title>
        <authorList>
            <consortium name="The Broad Institute Genomics Platform"/>
            <consortium name="The Broad Institute Genome Sequencing Center for Infectious Disease"/>
            <person name="Wu L."/>
            <person name="Ma J."/>
        </authorList>
    </citation>
    <scope>NUCLEOTIDE SEQUENCE [LARGE SCALE GENOMIC DNA]</scope>
    <source>
        <strain evidence="3">JCM 17664</strain>
    </source>
</reference>
<keyword evidence="3" id="KW-1185">Reference proteome</keyword>
<feature type="chain" id="PRO_5046774577" description="Outer membrane protein beta-barrel domain-containing protein" evidence="1">
    <location>
        <begin position="38"/>
        <end position="208"/>
    </location>
</feature>